<dbReference type="AlphaFoldDB" id="A0AAX4NZG1"/>
<dbReference type="InterPro" id="IPR002110">
    <property type="entry name" value="Ankyrin_rpt"/>
</dbReference>
<organism evidence="1 2">
    <name type="scientific">Chloropicon roscoffensis</name>
    <dbReference type="NCBI Taxonomy" id="1461544"/>
    <lineage>
        <taxon>Eukaryota</taxon>
        <taxon>Viridiplantae</taxon>
        <taxon>Chlorophyta</taxon>
        <taxon>Chloropicophyceae</taxon>
        <taxon>Chloropicales</taxon>
        <taxon>Chloropicaceae</taxon>
        <taxon>Chloropicon</taxon>
    </lineage>
</organism>
<dbReference type="PANTHER" id="PTHR24121">
    <property type="entry name" value="NO MECHANORECEPTOR POTENTIAL C, ISOFORM D-RELATED"/>
    <property type="match status" value="1"/>
</dbReference>
<dbReference type="PANTHER" id="PTHR24121:SF23">
    <property type="entry name" value="NO MECHANORECEPTOR POTENTIAL C, ISOFORM H"/>
    <property type="match status" value="1"/>
</dbReference>
<dbReference type="EMBL" id="CP151501">
    <property type="protein sequence ID" value="WZN58985.1"/>
    <property type="molecule type" value="Genomic_DNA"/>
</dbReference>
<dbReference type="Gene3D" id="1.25.40.20">
    <property type="entry name" value="Ankyrin repeat-containing domain"/>
    <property type="match status" value="1"/>
</dbReference>
<dbReference type="Proteomes" id="UP001472866">
    <property type="component" value="Chromosome 01"/>
</dbReference>
<dbReference type="Pfam" id="PF12796">
    <property type="entry name" value="Ank_2"/>
    <property type="match status" value="1"/>
</dbReference>
<name>A0AAX4NZG1_9CHLO</name>
<dbReference type="SUPFAM" id="SSF48403">
    <property type="entry name" value="Ankyrin repeat"/>
    <property type="match status" value="1"/>
</dbReference>
<sequence>MRRTCGKEGTDHVNGTCNCYRSVAAAFYGESLIELRHANSLCEHARRGDVDAVRSYAGKSKSNVDFCEICGYAPLLYACKNGREEVCRILLDDLGACLWVKTRSLGANCLHRAAMGGHLGIVKLLLARDRDGRLASEPDADGNLPLHKAAGAEVREALLEAYPPAAGIRNKRGELPPR</sequence>
<evidence type="ECO:0000313" key="1">
    <source>
        <dbReference type="EMBL" id="WZN58985.1"/>
    </source>
</evidence>
<gene>
    <name evidence="1" type="ORF">HKI87_01g05100</name>
</gene>
<evidence type="ECO:0000313" key="2">
    <source>
        <dbReference type="Proteomes" id="UP001472866"/>
    </source>
</evidence>
<accession>A0AAX4NZG1</accession>
<keyword evidence="2" id="KW-1185">Reference proteome</keyword>
<dbReference type="InterPro" id="IPR036770">
    <property type="entry name" value="Ankyrin_rpt-contain_sf"/>
</dbReference>
<proteinExistence type="predicted"/>
<protein>
    <submittedName>
        <fullName evidence="1">ANK_REP_REGION domain-containing protein</fullName>
    </submittedName>
</protein>
<dbReference type="SMART" id="SM00248">
    <property type="entry name" value="ANK"/>
    <property type="match status" value="2"/>
</dbReference>
<reference evidence="1 2" key="1">
    <citation type="submission" date="2024-03" db="EMBL/GenBank/DDBJ databases">
        <title>Complete genome sequence of the green alga Chloropicon roscoffensis RCC1871.</title>
        <authorList>
            <person name="Lemieux C."/>
            <person name="Pombert J.-F."/>
            <person name="Otis C."/>
            <person name="Turmel M."/>
        </authorList>
    </citation>
    <scope>NUCLEOTIDE SEQUENCE [LARGE SCALE GENOMIC DNA]</scope>
    <source>
        <strain evidence="1 2">RCC1871</strain>
    </source>
</reference>